<proteinExistence type="inferred from homology"/>
<keyword evidence="1" id="KW-0963">Cytoplasm</keyword>
<dbReference type="EMBL" id="FOIN01000003">
    <property type="protein sequence ID" value="SET17934.1"/>
    <property type="molecule type" value="Genomic_DNA"/>
</dbReference>
<dbReference type="CDD" id="cd02440">
    <property type="entry name" value="AdoMet_MTases"/>
    <property type="match status" value="1"/>
</dbReference>
<keyword evidence="5 6" id="KW-0694">RNA-binding</keyword>
<evidence type="ECO:0000256" key="5">
    <source>
        <dbReference type="ARBA" id="ARBA00022884"/>
    </source>
</evidence>
<evidence type="ECO:0000256" key="2">
    <source>
        <dbReference type="ARBA" id="ARBA00022603"/>
    </source>
</evidence>
<dbReference type="SUPFAM" id="SSF53335">
    <property type="entry name" value="S-adenosyl-L-methionine-dependent methyltransferases"/>
    <property type="match status" value="1"/>
</dbReference>
<feature type="binding site" evidence="6">
    <location>
        <position position="157"/>
    </location>
    <ligand>
        <name>S-adenosyl-L-methionine</name>
        <dbReference type="ChEBI" id="CHEBI:59789"/>
    </ligand>
</feature>
<evidence type="ECO:0000256" key="1">
    <source>
        <dbReference type="ARBA" id="ARBA00022490"/>
    </source>
</evidence>
<evidence type="ECO:0000256" key="6">
    <source>
        <dbReference type="PROSITE-ProRule" id="PRU01023"/>
    </source>
</evidence>
<accession>A0A1I0CEB8</accession>
<evidence type="ECO:0000256" key="4">
    <source>
        <dbReference type="ARBA" id="ARBA00022691"/>
    </source>
</evidence>
<dbReference type="PANTHER" id="PTHR22807:SF30">
    <property type="entry name" value="28S RRNA (CYTOSINE(4447)-C(5))-METHYLTRANSFERASE-RELATED"/>
    <property type="match status" value="1"/>
</dbReference>
<dbReference type="NCBIfam" id="TIGR00446">
    <property type="entry name" value="nop2p"/>
    <property type="match status" value="1"/>
</dbReference>
<dbReference type="CDD" id="cd21147">
    <property type="entry name" value="RsmF_methylt_CTD1"/>
    <property type="match status" value="1"/>
</dbReference>
<dbReference type="InterPro" id="IPR001678">
    <property type="entry name" value="MeTrfase_RsmB-F_NOP2_dom"/>
</dbReference>
<protein>
    <submittedName>
        <fullName evidence="8">NOL1/NOP2/sun family putative RNA methylase</fullName>
    </submittedName>
</protein>
<dbReference type="InterPro" id="IPR031340">
    <property type="entry name" value="RsmF_methylt_CI"/>
</dbReference>
<keyword evidence="9" id="KW-1185">Reference proteome</keyword>
<keyword evidence="2 6" id="KW-0489">Methyltransferase</keyword>
<comment type="similarity">
    <text evidence="6">Belongs to the class I-like SAM-binding methyltransferase superfamily. RsmB/NOP family.</text>
</comment>
<keyword evidence="4 6" id="KW-0949">S-adenosyl-L-methionine</keyword>
<dbReference type="Pfam" id="PF01189">
    <property type="entry name" value="Methyltr_RsmB-F"/>
    <property type="match status" value="1"/>
</dbReference>
<evidence type="ECO:0000259" key="7">
    <source>
        <dbReference type="PROSITE" id="PS51686"/>
    </source>
</evidence>
<dbReference type="GeneID" id="78287470"/>
<feature type="binding site" evidence="6">
    <location>
        <position position="130"/>
    </location>
    <ligand>
        <name>S-adenosyl-L-methionine</name>
        <dbReference type="ChEBI" id="CHEBI:59789"/>
    </ligand>
</feature>
<dbReference type="Pfam" id="PF13636">
    <property type="entry name" value="Methyltranf_PUA"/>
    <property type="match status" value="1"/>
</dbReference>
<evidence type="ECO:0000313" key="9">
    <source>
        <dbReference type="Proteomes" id="UP000198558"/>
    </source>
</evidence>
<reference evidence="9" key="1">
    <citation type="submission" date="2016-10" db="EMBL/GenBank/DDBJ databases">
        <authorList>
            <person name="Varghese N."/>
            <person name="Submissions S."/>
        </authorList>
    </citation>
    <scope>NUCLEOTIDE SEQUENCE [LARGE SCALE GENOMIC DNA]</scope>
    <source>
        <strain evidence="9">DSM 1551</strain>
    </source>
</reference>
<dbReference type="InterPro" id="IPR011023">
    <property type="entry name" value="Nop2p"/>
</dbReference>
<dbReference type="InterPro" id="IPR029063">
    <property type="entry name" value="SAM-dependent_MTases_sf"/>
</dbReference>
<evidence type="ECO:0000313" key="8">
    <source>
        <dbReference type="EMBL" id="SET17934.1"/>
    </source>
</evidence>
<dbReference type="Pfam" id="PF17126">
    <property type="entry name" value="RsmF_methylt_CI"/>
    <property type="match status" value="1"/>
</dbReference>
<dbReference type="GO" id="GO:0008757">
    <property type="term" value="F:S-adenosylmethionine-dependent methyltransferase activity"/>
    <property type="evidence" value="ECO:0007669"/>
    <property type="project" value="InterPro"/>
</dbReference>
<keyword evidence="3 6" id="KW-0808">Transferase</keyword>
<dbReference type="InterPro" id="IPR031341">
    <property type="entry name" value="Methyltr_RsmF_N"/>
</dbReference>
<dbReference type="Proteomes" id="UP000198558">
    <property type="component" value="Unassembled WGS sequence"/>
</dbReference>
<dbReference type="GO" id="GO:0003723">
    <property type="term" value="F:RNA binding"/>
    <property type="evidence" value="ECO:0007669"/>
    <property type="project" value="UniProtKB-UniRule"/>
</dbReference>
<feature type="binding site" evidence="6">
    <location>
        <begin position="106"/>
        <end position="112"/>
    </location>
    <ligand>
        <name>S-adenosyl-L-methionine</name>
        <dbReference type="ChEBI" id="CHEBI:59789"/>
    </ligand>
</feature>
<dbReference type="Gene3D" id="2.30.130.60">
    <property type="match status" value="1"/>
</dbReference>
<sequence>MNKLFKQRMKILLKDDYDDFIEALTKDPIKSFYLNPLKKDIISHLNKQYLTAHPYIKDAYFYDYNHYPLGKHPYFNCGLYYIQEPSAMAVANCVDFNANDYVLDMCAAPGGKTCFVASKLNQQGMMIANDINKLRAGILSENIERFGLKNTIVTNCDPIKLEQHFNNFFDKIILDAPCSGEGMFRKLDQAIETWSIDKINECAYIQKKLIDSAYKMLKNDGILIYSTCTYSLEENEFQVDYMVNQLQMELLDIKKHPGMSPGYQNNKVVRMYPHINKGEGQFIALLKKYSHDKSNKTKLLKPNINREQLKLINQFYQNNLKISVPPHLYNSNNHIYAILPHFPELKGIKILRTGLYLGECKKGRFEPSHSLALTLSKNDVKHYYNFKADDLEISKYIHGETLSGTNQKGYGLILVDGYPLSFYKESNNQVKNLYPKGLRR</sequence>
<dbReference type="PANTHER" id="PTHR22807">
    <property type="entry name" value="NOP2 YEAST -RELATED NOL1/NOP2/FMU SUN DOMAIN-CONTAINING"/>
    <property type="match status" value="1"/>
</dbReference>
<organism evidence="8 9">
    <name type="scientific">Thomasclavelia cocleata</name>
    <dbReference type="NCBI Taxonomy" id="69824"/>
    <lineage>
        <taxon>Bacteria</taxon>
        <taxon>Bacillati</taxon>
        <taxon>Bacillota</taxon>
        <taxon>Erysipelotrichia</taxon>
        <taxon>Erysipelotrichales</taxon>
        <taxon>Coprobacillaceae</taxon>
        <taxon>Thomasclavelia</taxon>
    </lineage>
</organism>
<dbReference type="OrthoDB" id="9810297at2"/>
<feature type="active site" description="Nucleophile" evidence="6">
    <location>
        <position position="228"/>
    </location>
</feature>
<dbReference type="PRINTS" id="PR02008">
    <property type="entry name" value="RCMTFAMILY"/>
</dbReference>
<dbReference type="RefSeq" id="WP_092352032.1">
    <property type="nucleotide sequence ID" value="NZ_FOIN01000003.1"/>
</dbReference>
<gene>
    <name evidence="8" type="ORF">SAMN04489758_1036</name>
</gene>
<dbReference type="Pfam" id="PF17125">
    <property type="entry name" value="Methyltr_RsmF_N"/>
    <property type="match status" value="1"/>
</dbReference>
<dbReference type="GO" id="GO:0006396">
    <property type="term" value="P:RNA processing"/>
    <property type="evidence" value="ECO:0007669"/>
    <property type="project" value="InterPro"/>
</dbReference>
<dbReference type="Gene3D" id="3.30.70.1170">
    <property type="entry name" value="Sun protein, domain 3"/>
    <property type="match status" value="1"/>
</dbReference>
<dbReference type="AlphaFoldDB" id="A0A1I0CEB8"/>
<feature type="binding site" evidence="6">
    <location>
        <position position="175"/>
    </location>
    <ligand>
        <name>S-adenosyl-L-methionine</name>
        <dbReference type="ChEBI" id="CHEBI:59789"/>
    </ligand>
</feature>
<feature type="domain" description="SAM-dependent MTase RsmB/NOP-type" evidence="7">
    <location>
        <begin position="17"/>
        <end position="289"/>
    </location>
</feature>
<dbReference type="InterPro" id="IPR023267">
    <property type="entry name" value="RCMT"/>
</dbReference>
<dbReference type="GO" id="GO:0001510">
    <property type="term" value="P:RNA methylation"/>
    <property type="evidence" value="ECO:0007669"/>
    <property type="project" value="InterPro"/>
</dbReference>
<dbReference type="PROSITE" id="PS51686">
    <property type="entry name" value="SAM_MT_RSMB_NOP"/>
    <property type="match status" value="1"/>
</dbReference>
<dbReference type="GO" id="GO:0008173">
    <property type="term" value="F:RNA methyltransferase activity"/>
    <property type="evidence" value="ECO:0007669"/>
    <property type="project" value="InterPro"/>
</dbReference>
<name>A0A1I0CEB8_9FIRM</name>
<dbReference type="InterPro" id="IPR049560">
    <property type="entry name" value="MeTrfase_RsmB-F_NOP2_cat"/>
</dbReference>
<dbReference type="Gene3D" id="3.40.50.150">
    <property type="entry name" value="Vaccinia Virus protein VP39"/>
    <property type="match status" value="1"/>
</dbReference>
<dbReference type="InterPro" id="IPR027391">
    <property type="entry name" value="Nol1_Nop2_Fmu_2"/>
</dbReference>
<evidence type="ECO:0000256" key="3">
    <source>
        <dbReference type="ARBA" id="ARBA00022679"/>
    </source>
</evidence>